<organism evidence="2 3">
    <name type="scientific">Boothiomyces macroporosus</name>
    <dbReference type="NCBI Taxonomy" id="261099"/>
    <lineage>
        <taxon>Eukaryota</taxon>
        <taxon>Fungi</taxon>
        <taxon>Fungi incertae sedis</taxon>
        <taxon>Chytridiomycota</taxon>
        <taxon>Chytridiomycota incertae sedis</taxon>
        <taxon>Chytridiomycetes</taxon>
        <taxon>Rhizophydiales</taxon>
        <taxon>Terramycetaceae</taxon>
        <taxon>Boothiomyces</taxon>
    </lineage>
</organism>
<evidence type="ECO:0000256" key="1">
    <source>
        <dbReference type="ARBA" id="ARBA00022801"/>
    </source>
</evidence>
<dbReference type="GO" id="GO:0009395">
    <property type="term" value="P:phospholipid catabolic process"/>
    <property type="evidence" value="ECO:0007669"/>
    <property type="project" value="TreeGrafter"/>
</dbReference>
<dbReference type="InterPro" id="IPR017850">
    <property type="entry name" value="Alkaline_phosphatase_core_sf"/>
</dbReference>
<comment type="caution">
    <text evidence="2">The sequence shown here is derived from an EMBL/GenBank/DDBJ whole genome shotgun (WGS) entry which is preliminary data.</text>
</comment>
<evidence type="ECO:0000313" key="3">
    <source>
        <dbReference type="Proteomes" id="UP001210925"/>
    </source>
</evidence>
<evidence type="ECO:0000313" key="2">
    <source>
        <dbReference type="EMBL" id="KAJ3254993.1"/>
    </source>
</evidence>
<keyword evidence="1" id="KW-0378">Hydrolase</keyword>
<reference evidence="2" key="1">
    <citation type="submission" date="2020-05" db="EMBL/GenBank/DDBJ databases">
        <title>Phylogenomic resolution of chytrid fungi.</title>
        <authorList>
            <person name="Stajich J.E."/>
            <person name="Amses K."/>
            <person name="Simmons R."/>
            <person name="Seto K."/>
            <person name="Myers J."/>
            <person name="Bonds A."/>
            <person name="Quandt C.A."/>
            <person name="Barry K."/>
            <person name="Liu P."/>
            <person name="Grigoriev I."/>
            <person name="Longcore J.E."/>
            <person name="James T.Y."/>
        </authorList>
    </citation>
    <scope>NUCLEOTIDE SEQUENCE</scope>
    <source>
        <strain evidence="2">PLAUS21</strain>
    </source>
</reference>
<protein>
    <submittedName>
        <fullName evidence="2">Uncharacterized protein</fullName>
    </submittedName>
</protein>
<dbReference type="PANTHER" id="PTHR31956:SF1">
    <property type="entry name" value="NON-SPECIFIC PHOSPHOLIPASE C1"/>
    <property type="match status" value="1"/>
</dbReference>
<dbReference type="PANTHER" id="PTHR31956">
    <property type="entry name" value="NON-SPECIFIC PHOSPHOLIPASE C4-RELATED"/>
    <property type="match status" value="1"/>
</dbReference>
<dbReference type="GO" id="GO:0042578">
    <property type="term" value="F:phosphoric ester hydrolase activity"/>
    <property type="evidence" value="ECO:0007669"/>
    <property type="project" value="UniProtKB-ARBA"/>
</dbReference>
<dbReference type="Gene3D" id="3.40.720.10">
    <property type="entry name" value="Alkaline Phosphatase, subunit A"/>
    <property type="match status" value="1"/>
</dbReference>
<keyword evidence="3" id="KW-1185">Reference proteome</keyword>
<accession>A0AAD5Y2E5</accession>
<dbReference type="EMBL" id="JADGKB010000074">
    <property type="protein sequence ID" value="KAJ3254993.1"/>
    <property type="molecule type" value="Genomic_DNA"/>
</dbReference>
<dbReference type="Pfam" id="PF04185">
    <property type="entry name" value="Phosphoesterase"/>
    <property type="match status" value="1"/>
</dbReference>
<proteinExistence type="predicted"/>
<name>A0AAD5Y2E5_9FUNG</name>
<gene>
    <name evidence="2" type="ORF">HK103_006695</name>
</gene>
<sequence>MKAFYYELGGFFDHVHSPKAPNPDGIYTVDRDNKNITYRFDRLGVRVPVAIVSPWVPKGKVVHEPNGLQPDSQFSHASIPATLCSIFKLTPRPLTDREAWAGNFESILLNTPRDDCPLVMPAVNMNGF</sequence>
<dbReference type="InterPro" id="IPR007312">
    <property type="entry name" value="Phosphoesterase"/>
</dbReference>
<dbReference type="AlphaFoldDB" id="A0AAD5Y2E5"/>
<dbReference type="Proteomes" id="UP001210925">
    <property type="component" value="Unassembled WGS sequence"/>
</dbReference>